<evidence type="ECO:0000313" key="1">
    <source>
        <dbReference type="EMBL" id="MEQ6357071.1"/>
    </source>
</evidence>
<gene>
    <name evidence="1" type="ORF">ABNX05_20790</name>
</gene>
<accession>A0ABV1MX34</accession>
<dbReference type="Proteomes" id="UP001478862">
    <property type="component" value="Unassembled WGS sequence"/>
</dbReference>
<sequence length="395" mass="45443">MEGALMEPKKSSINPKKLDCKATLDYLHFCKTFEKGIYISEVKLMKNMALWLEQGYCSSRLKNAQLQTKGLTLEIPFTDALSEYDICRLKLIVEEVSDDKQYLLDSAILGEKLSETTYKNVSFLEKDFIRYTYENDFELLKNSESEAIQQALRDGVLQGKNSYLKDCIELNGKYDMKIQVFRQGIHQPVFLSSEAPQYFTDFEQKIETITIYVLIFRNAIEIHKNKKLTNSTVYGSLGNLGFFMVDLKLFSEIISNEVGNGPINLVDLFTTTDLVDKCFEEGMLIITWGIKPWHYYVQAMNNSIIFDECIVSGTYKIKKEINELSIIPGDELLTWPACLEKEWPKIQLEGAGEKIDLSLCTWSGALGNEMIPMYILQRSEEKVENIEPIINYSFF</sequence>
<dbReference type="EMBL" id="JBEGDG010000020">
    <property type="protein sequence ID" value="MEQ6357071.1"/>
    <property type="molecule type" value="Genomic_DNA"/>
</dbReference>
<name>A0ABV1MX34_9BACI</name>
<organism evidence="1 2">
    <name type="scientific">Lysinibacillus zambalensis</name>
    <dbReference type="NCBI Taxonomy" id="3160866"/>
    <lineage>
        <taxon>Bacteria</taxon>
        <taxon>Bacillati</taxon>
        <taxon>Bacillota</taxon>
        <taxon>Bacilli</taxon>
        <taxon>Bacillales</taxon>
        <taxon>Bacillaceae</taxon>
        <taxon>Lysinibacillus</taxon>
    </lineage>
</organism>
<keyword evidence="2" id="KW-1185">Reference proteome</keyword>
<reference evidence="1 2" key="1">
    <citation type="submission" date="2024-06" db="EMBL/GenBank/DDBJ databases">
        <title>Lysinibacillus zambalefons sp. nov., a Novel Firmicute Isolated from the Poon Bato Zambales Hyperalkaline Spring.</title>
        <authorList>
            <person name="Aja J.A."/>
            <person name="Lazaro J.E.H."/>
            <person name="Llorin L.D."/>
            <person name="Lim K.R."/>
            <person name="Teodosio J."/>
            <person name="Dalisay D.S."/>
        </authorList>
    </citation>
    <scope>NUCLEOTIDE SEQUENCE [LARGE SCALE GENOMIC DNA]</scope>
    <source>
        <strain evidence="1 2">M3</strain>
    </source>
</reference>
<comment type="caution">
    <text evidence="1">The sequence shown here is derived from an EMBL/GenBank/DDBJ whole genome shotgun (WGS) entry which is preliminary data.</text>
</comment>
<protein>
    <submittedName>
        <fullName evidence="1">Uncharacterized protein</fullName>
    </submittedName>
</protein>
<evidence type="ECO:0000313" key="2">
    <source>
        <dbReference type="Proteomes" id="UP001478862"/>
    </source>
</evidence>
<proteinExistence type="predicted"/>